<reference evidence="1 2" key="1">
    <citation type="submission" date="2019-03" db="EMBL/GenBank/DDBJ databases">
        <title>First draft genome of Liparis tanakae, snailfish: a comprehensive survey of snailfish specific genes.</title>
        <authorList>
            <person name="Kim W."/>
            <person name="Song I."/>
            <person name="Jeong J.-H."/>
            <person name="Kim D."/>
            <person name="Kim S."/>
            <person name="Ryu S."/>
            <person name="Song J.Y."/>
            <person name="Lee S.K."/>
        </authorList>
    </citation>
    <scope>NUCLEOTIDE SEQUENCE [LARGE SCALE GENOMIC DNA]</scope>
    <source>
        <tissue evidence="1">Muscle</tissue>
    </source>
</reference>
<comment type="caution">
    <text evidence="1">The sequence shown here is derived from an EMBL/GenBank/DDBJ whole genome shotgun (WGS) entry which is preliminary data.</text>
</comment>
<accession>A0A4Z2H807</accession>
<evidence type="ECO:0000313" key="1">
    <source>
        <dbReference type="EMBL" id="TNN61375.1"/>
    </source>
</evidence>
<gene>
    <name evidence="1" type="ORF">EYF80_028392</name>
</gene>
<evidence type="ECO:0000313" key="2">
    <source>
        <dbReference type="Proteomes" id="UP000314294"/>
    </source>
</evidence>
<organism evidence="1 2">
    <name type="scientific">Liparis tanakae</name>
    <name type="common">Tanaka's snailfish</name>
    <dbReference type="NCBI Taxonomy" id="230148"/>
    <lineage>
        <taxon>Eukaryota</taxon>
        <taxon>Metazoa</taxon>
        <taxon>Chordata</taxon>
        <taxon>Craniata</taxon>
        <taxon>Vertebrata</taxon>
        <taxon>Euteleostomi</taxon>
        <taxon>Actinopterygii</taxon>
        <taxon>Neopterygii</taxon>
        <taxon>Teleostei</taxon>
        <taxon>Neoteleostei</taxon>
        <taxon>Acanthomorphata</taxon>
        <taxon>Eupercaria</taxon>
        <taxon>Perciformes</taxon>
        <taxon>Cottioidei</taxon>
        <taxon>Cottales</taxon>
        <taxon>Liparidae</taxon>
        <taxon>Liparis</taxon>
    </lineage>
</organism>
<dbReference type="Proteomes" id="UP000314294">
    <property type="component" value="Unassembled WGS sequence"/>
</dbReference>
<proteinExistence type="predicted"/>
<dbReference type="AlphaFoldDB" id="A0A4Z2H807"/>
<sequence>MSFSNLVKTKRGPELLQQTFPPRSLDVKAVGSGPLSAGPSKALVAQERQIPEAAPGLRSHESRRLILLVFGDEMLNMLNRTEF</sequence>
<dbReference type="EMBL" id="SRLO01000316">
    <property type="protein sequence ID" value="TNN61375.1"/>
    <property type="molecule type" value="Genomic_DNA"/>
</dbReference>
<name>A0A4Z2H807_9TELE</name>
<protein>
    <submittedName>
        <fullName evidence="1">Uncharacterized protein</fullName>
    </submittedName>
</protein>
<keyword evidence="2" id="KW-1185">Reference proteome</keyword>